<dbReference type="InterPro" id="IPR006260">
    <property type="entry name" value="TonB/TolA_C"/>
</dbReference>
<evidence type="ECO:0000313" key="11">
    <source>
        <dbReference type="EMBL" id="MBF1163559.1"/>
    </source>
</evidence>
<dbReference type="NCBIfam" id="TIGR01352">
    <property type="entry name" value="tonB_Cterm"/>
    <property type="match status" value="1"/>
</dbReference>
<dbReference type="GO" id="GO:0098797">
    <property type="term" value="C:plasma membrane protein complex"/>
    <property type="evidence" value="ECO:0007669"/>
    <property type="project" value="TreeGrafter"/>
</dbReference>
<dbReference type="PANTHER" id="PTHR33446">
    <property type="entry name" value="PROTEIN TONB-RELATED"/>
    <property type="match status" value="1"/>
</dbReference>
<comment type="similarity">
    <text evidence="2">Belongs to the TonB family.</text>
</comment>
<evidence type="ECO:0000256" key="3">
    <source>
        <dbReference type="ARBA" id="ARBA00022448"/>
    </source>
</evidence>
<keyword evidence="9" id="KW-0472">Membrane</keyword>
<dbReference type="InterPro" id="IPR051045">
    <property type="entry name" value="TonB-dependent_transducer"/>
</dbReference>
<reference evidence="11" key="1">
    <citation type="submission" date="2020-04" db="EMBL/GenBank/DDBJ databases">
        <title>Deep metagenomics examines the oral microbiome during advanced dental caries in children, revealing novel taxa and co-occurrences with host molecules.</title>
        <authorList>
            <person name="Baker J.L."/>
            <person name="Morton J.T."/>
            <person name="Dinis M."/>
            <person name="Alvarez R."/>
            <person name="Tran N.C."/>
            <person name="Knight R."/>
            <person name="Edlund A."/>
        </authorList>
    </citation>
    <scope>NUCLEOTIDE SEQUENCE</scope>
    <source>
        <strain evidence="11">JCVI_32_bin.24</strain>
    </source>
</reference>
<evidence type="ECO:0000256" key="8">
    <source>
        <dbReference type="ARBA" id="ARBA00022989"/>
    </source>
</evidence>
<sequence>PRPAQAPKSWTQSVREQLGKLDSAGLFYPAEAIARGLQGEAHVLLVIDEAGNVVATRLEQSSGHAILDEAALSAGRRLKSLPSDAPRQTVLPIRFRLK</sequence>
<evidence type="ECO:0000259" key="10">
    <source>
        <dbReference type="PROSITE" id="PS52015"/>
    </source>
</evidence>
<proteinExistence type="inferred from homology"/>
<dbReference type="PANTHER" id="PTHR33446:SF2">
    <property type="entry name" value="PROTEIN TONB"/>
    <property type="match status" value="1"/>
</dbReference>
<dbReference type="EMBL" id="JABZMI010000005">
    <property type="protein sequence ID" value="MBF1163559.1"/>
    <property type="molecule type" value="Genomic_DNA"/>
</dbReference>
<dbReference type="InterPro" id="IPR037682">
    <property type="entry name" value="TonB_C"/>
</dbReference>
<dbReference type="GO" id="GO:0055085">
    <property type="term" value="P:transmembrane transport"/>
    <property type="evidence" value="ECO:0007669"/>
    <property type="project" value="InterPro"/>
</dbReference>
<evidence type="ECO:0000313" key="12">
    <source>
        <dbReference type="Proteomes" id="UP000718593"/>
    </source>
</evidence>
<dbReference type="GO" id="GO:0015031">
    <property type="term" value="P:protein transport"/>
    <property type="evidence" value="ECO:0007669"/>
    <property type="project" value="UniProtKB-KW"/>
</dbReference>
<dbReference type="PROSITE" id="PS52015">
    <property type="entry name" value="TONB_CTD"/>
    <property type="match status" value="1"/>
</dbReference>
<comment type="subcellular location">
    <subcellularLocation>
        <location evidence="1">Cell inner membrane</location>
        <topology evidence="1">Single-pass membrane protein</topology>
        <orientation evidence="1">Periplasmic side</orientation>
    </subcellularLocation>
</comment>
<keyword evidence="7" id="KW-0653">Protein transport</keyword>
<dbReference type="Pfam" id="PF03544">
    <property type="entry name" value="TonB_C"/>
    <property type="match status" value="1"/>
</dbReference>
<evidence type="ECO:0000256" key="6">
    <source>
        <dbReference type="ARBA" id="ARBA00022692"/>
    </source>
</evidence>
<keyword evidence="5" id="KW-0997">Cell inner membrane</keyword>
<keyword evidence="6" id="KW-0812">Transmembrane</keyword>
<dbReference type="Proteomes" id="UP000718593">
    <property type="component" value="Unassembled WGS sequence"/>
</dbReference>
<comment type="caution">
    <text evidence="11">The sequence shown here is derived from an EMBL/GenBank/DDBJ whole genome shotgun (WGS) entry which is preliminary data.</text>
</comment>
<evidence type="ECO:0000256" key="1">
    <source>
        <dbReference type="ARBA" id="ARBA00004383"/>
    </source>
</evidence>
<evidence type="ECO:0000256" key="5">
    <source>
        <dbReference type="ARBA" id="ARBA00022519"/>
    </source>
</evidence>
<evidence type="ECO:0000256" key="2">
    <source>
        <dbReference type="ARBA" id="ARBA00006555"/>
    </source>
</evidence>
<keyword evidence="4" id="KW-1003">Cell membrane</keyword>
<accession>A0A930FXS8</accession>
<dbReference type="Gene3D" id="3.30.1150.10">
    <property type="match status" value="1"/>
</dbReference>
<protein>
    <submittedName>
        <fullName evidence="11">Energy transducer TonB</fullName>
    </submittedName>
</protein>
<name>A0A930FXS8_9RHOO</name>
<feature type="non-terminal residue" evidence="11">
    <location>
        <position position="1"/>
    </location>
</feature>
<feature type="domain" description="TonB C-terminal" evidence="10">
    <location>
        <begin position="13"/>
        <end position="98"/>
    </location>
</feature>
<gene>
    <name evidence="11" type="ORF">HXL68_00815</name>
</gene>
<keyword evidence="3" id="KW-0813">Transport</keyword>
<dbReference type="AlphaFoldDB" id="A0A930FXS8"/>
<organism evidence="11 12">
    <name type="scientific">Dechloromonas agitata</name>
    <dbReference type="NCBI Taxonomy" id="73030"/>
    <lineage>
        <taxon>Bacteria</taxon>
        <taxon>Pseudomonadati</taxon>
        <taxon>Pseudomonadota</taxon>
        <taxon>Betaproteobacteria</taxon>
        <taxon>Rhodocyclales</taxon>
        <taxon>Azonexaceae</taxon>
        <taxon>Dechloromonas</taxon>
    </lineage>
</organism>
<dbReference type="GO" id="GO:0031992">
    <property type="term" value="F:energy transducer activity"/>
    <property type="evidence" value="ECO:0007669"/>
    <property type="project" value="TreeGrafter"/>
</dbReference>
<keyword evidence="8" id="KW-1133">Transmembrane helix</keyword>
<evidence type="ECO:0000256" key="7">
    <source>
        <dbReference type="ARBA" id="ARBA00022927"/>
    </source>
</evidence>
<evidence type="ECO:0000256" key="9">
    <source>
        <dbReference type="ARBA" id="ARBA00023136"/>
    </source>
</evidence>
<evidence type="ECO:0000256" key="4">
    <source>
        <dbReference type="ARBA" id="ARBA00022475"/>
    </source>
</evidence>
<dbReference type="SUPFAM" id="SSF74653">
    <property type="entry name" value="TolA/TonB C-terminal domain"/>
    <property type="match status" value="1"/>
</dbReference>